<name>A0A819WMH9_9BILA</name>
<evidence type="ECO:0000313" key="3">
    <source>
        <dbReference type="Proteomes" id="UP000663881"/>
    </source>
</evidence>
<feature type="domain" description="Peptidase S12 Pab87-related C-terminal" evidence="1">
    <location>
        <begin position="22"/>
        <end position="104"/>
    </location>
</feature>
<evidence type="ECO:0000313" key="2">
    <source>
        <dbReference type="EMBL" id="CAF4126609.1"/>
    </source>
</evidence>
<gene>
    <name evidence="2" type="ORF">OKA104_LOCUS37030</name>
</gene>
<dbReference type="AlphaFoldDB" id="A0A819WMH9"/>
<dbReference type="EMBL" id="CAJOAY010005994">
    <property type="protein sequence ID" value="CAF4126609.1"/>
    <property type="molecule type" value="Genomic_DNA"/>
</dbReference>
<feature type="non-terminal residue" evidence="2">
    <location>
        <position position="1"/>
    </location>
</feature>
<sequence>SIAIAYDWDFHKPIMKTIVILTPSKLATFAGTYLLAEENATILITAQSNHLLVKQLWNGQEFLLYPESDTDFFVIENGFLVNFESSTDGIITGLNFAGFKWPKMKEDENEKTFHPLFSL</sequence>
<dbReference type="Pfam" id="PF11954">
    <property type="entry name" value="DUF3471"/>
    <property type="match status" value="1"/>
</dbReference>
<organism evidence="2 3">
    <name type="scientific">Adineta steineri</name>
    <dbReference type="NCBI Taxonomy" id="433720"/>
    <lineage>
        <taxon>Eukaryota</taxon>
        <taxon>Metazoa</taxon>
        <taxon>Spiralia</taxon>
        <taxon>Gnathifera</taxon>
        <taxon>Rotifera</taxon>
        <taxon>Eurotatoria</taxon>
        <taxon>Bdelloidea</taxon>
        <taxon>Adinetida</taxon>
        <taxon>Adinetidae</taxon>
        <taxon>Adineta</taxon>
    </lineage>
</organism>
<dbReference type="Proteomes" id="UP000663881">
    <property type="component" value="Unassembled WGS sequence"/>
</dbReference>
<evidence type="ECO:0000259" key="1">
    <source>
        <dbReference type="Pfam" id="PF11954"/>
    </source>
</evidence>
<comment type="caution">
    <text evidence="2">The sequence shown here is derived from an EMBL/GenBank/DDBJ whole genome shotgun (WGS) entry which is preliminary data.</text>
</comment>
<proteinExistence type="predicted"/>
<protein>
    <recommendedName>
        <fullName evidence="1">Peptidase S12 Pab87-related C-terminal domain-containing protein</fullName>
    </recommendedName>
</protein>
<accession>A0A819WMH9</accession>
<reference evidence="2" key="1">
    <citation type="submission" date="2021-02" db="EMBL/GenBank/DDBJ databases">
        <authorList>
            <person name="Nowell W R."/>
        </authorList>
    </citation>
    <scope>NUCLEOTIDE SEQUENCE</scope>
</reference>
<dbReference type="InterPro" id="IPR021860">
    <property type="entry name" value="Peptidase_S12_Pab87-rel_C"/>
</dbReference>